<evidence type="ECO:0000313" key="1">
    <source>
        <dbReference type="EMBL" id="GIG01684.1"/>
    </source>
</evidence>
<gene>
    <name evidence="1" type="ORF">Cci01nite_67770</name>
</gene>
<reference evidence="1 2" key="1">
    <citation type="submission" date="2021-01" db="EMBL/GenBank/DDBJ databases">
        <title>Whole genome shotgun sequence of Catellatospora citrea NBRC 14495.</title>
        <authorList>
            <person name="Komaki H."/>
            <person name="Tamura T."/>
        </authorList>
    </citation>
    <scope>NUCLEOTIDE SEQUENCE [LARGE SCALE GENOMIC DNA]</scope>
    <source>
        <strain evidence="1 2">NBRC 14495</strain>
    </source>
</reference>
<evidence type="ECO:0008006" key="3">
    <source>
        <dbReference type="Google" id="ProtNLM"/>
    </source>
</evidence>
<organism evidence="1 2">
    <name type="scientific">Catellatospora citrea</name>
    <dbReference type="NCBI Taxonomy" id="53366"/>
    <lineage>
        <taxon>Bacteria</taxon>
        <taxon>Bacillati</taxon>
        <taxon>Actinomycetota</taxon>
        <taxon>Actinomycetes</taxon>
        <taxon>Micromonosporales</taxon>
        <taxon>Micromonosporaceae</taxon>
        <taxon>Catellatospora</taxon>
    </lineage>
</organism>
<dbReference type="AlphaFoldDB" id="A0A8J3P2M6"/>
<name>A0A8J3P2M6_9ACTN</name>
<sequence>MRRGTVAGVVGALLAVIVLGGCRENGGSPRPGPEQRLTRDERIRKAFGDFADGAAEKPGASVSPSDYVLVGTDRAPDGAAVSLWASADPAGPSLCFWLDVEREGGFAQGAGGCGAPGGYEVSLSGDTSLSVGRLGEWRAVSVQVSAAGLDPVTVPVVSRCFLVPARFTYERDVPLTLTLLDAGGKVVAVAKDVPAVGTVLPKAP</sequence>
<comment type="caution">
    <text evidence="1">The sequence shown here is derived from an EMBL/GenBank/DDBJ whole genome shotgun (WGS) entry which is preliminary data.</text>
</comment>
<evidence type="ECO:0000313" key="2">
    <source>
        <dbReference type="Proteomes" id="UP000659904"/>
    </source>
</evidence>
<protein>
    <recommendedName>
        <fullName evidence="3">Lipoprotein</fullName>
    </recommendedName>
</protein>
<dbReference type="EMBL" id="BONH01000042">
    <property type="protein sequence ID" value="GIG01684.1"/>
    <property type="molecule type" value="Genomic_DNA"/>
</dbReference>
<dbReference type="PROSITE" id="PS51257">
    <property type="entry name" value="PROKAR_LIPOPROTEIN"/>
    <property type="match status" value="1"/>
</dbReference>
<dbReference type="RefSeq" id="WP_147432851.1">
    <property type="nucleotide sequence ID" value="NZ_BONH01000042.1"/>
</dbReference>
<proteinExistence type="predicted"/>
<accession>A0A8J3P2M6</accession>
<dbReference type="Proteomes" id="UP000659904">
    <property type="component" value="Unassembled WGS sequence"/>
</dbReference>
<keyword evidence="2" id="KW-1185">Reference proteome</keyword>